<dbReference type="PANTHER" id="PTHR36944">
    <property type="entry name" value="PROTEIN CBG02791-RELATED"/>
    <property type="match status" value="1"/>
</dbReference>
<dbReference type="Proteomes" id="UP000046392">
    <property type="component" value="Unplaced"/>
</dbReference>
<keyword evidence="1" id="KW-0472">Membrane</keyword>
<feature type="transmembrane region" description="Helical" evidence="1">
    <location>
        <begin position="38"/>
        <end position="58"/>
    </location>
</feature>
<organism evidence="2 3">
    <name type="scientific">Strongyloides papillosus</name>
    <name type="common">Intestinal threadworm</name>
    <dbReference type="NCBI Taxonomy" id="174720"/>
    <lineage>
        <taxon>Eukaryota</taxon>
        <taxon>Metazoa</taxon>
        <taxon>Ecdysozoa</taxon>
        <taxon>Nematoda</taxon>
        <taxon>Chromadorea</taxon>
        <taxon>Rhabditida</taxon>
        <taxon>Tylenchina</taxon>
        <taxon>Panagrolaimomorpha</taxon>
        <taxon>Strongyloidoidea</taxon>
        <taxon>Strongyloididae</taxon>
        <taxon>Strongyloides</taxon>
    </lineage>
</organism>
<protein>
    <submittedName>
        <fullName evidence="3">CPG4 domain-containing protein</fullName>
    </submittedName>
</protein>
<keyword evidence="1" id="KW-1133">Transmembrane helix</keyword>
<evidence type="ECO:0000256" key="1">
    <source>
        <dbReference type="SAM" id="Phobius"/>
    </source>
</evidence>
<reference evidence="3" key="1">
    <citation type="submission" date="2017-02" db="UniProtKB">
        <authorList>
            <consortium name="WormBaseParasite"/>
        </authorList>
    </citation>
    <scope>IDENTIFICATION</scope>
</reference>
<evidence type="ECO:0000313" key="3">
    <source>
        <dbReference type="WBParaSite" id="SPAL_0001263600.1"/>
    </source>
</evidence>
<name>A0A0N5C3V0_STREA</name>
<keyword evidence="2" id="KW-1185">Reference proteome</keyword>
<keyword evidence="1" id="KW-0812">Transmembrane</keyword>
<dbReference type="STRING" id="174720.A0A0N5C3V0"/>
<sequence length="312" mass="37000">MLSYRSSLALNNYYHYHEDKKYYNYYRHRDSGKCLIKLIYASGALTIIIFSISFFIYYSQYLSVLSYEPIPQNDNIHKRFKRDFMFVSDKNVSDPGCFKSCNDEWIKDFEKSFSINHTEFYDFPFHPTLLDYQKFLKYCELADKQTNCFINKCDDQSADKVFSPSNYICQFKRAQFVQARPCLEETEPLTFLKCDQECHKKALKGINLSDRDTMGTVYSSNNLDRYEKELNFLCGFQECYKDCHKDIVREFCSPSLSNTVYTLVDQYIKWHATDIYDWHILTNNLEKLPYTCLRLTGYAPESDQVAKLITMS</sequence>
<dbReference type="WBParaSite" id="SPAL_0001263600.1">
    <property type="protein sequence ID" value="SPAL_0001263600.1"/>
    <property type="gene ID" value="SPAL_0001263600"/>
</dbReference>
<proteinExistence type="predicted"/>
<accession>A0A0N5C3V0</accession>
<evidence type="ECO:0000313" key="2">
    <source>
        <dbReference type="Proteomes" id="UP000046392"/>
    </source>
</evidence>
<dbReference type="PANTHER" id="PTHR36944:SF2">
    <property type="entry name" value="CPG4 DOMAIN-CONTAINING PROTEIN"/>
    <property type="match status" value="1"/>
</dbReference>
<dbReference type="AlphaFoldDB" id="A0A0N5C3V0"/>